<comment type="caution">
    <text evidence="2">The sequence shown here is derived from an EMBL/GenBank/DDBJ whole genome shotgun (WGS) entry which is preliminary data.</text>
</comment>
<dbReference type="Gene3D" id="2.170.16.10">
    <property type="entry name" value="Hedgehog/Intein (Hint) domain"/>
    <property type="match status" value="1"/>
</dbReference>
<dbReference type="PROSITE" id="PS50817">
    <property type="entry name" value="INTEIN_N_TER"/>
    <property type="match status" value="1"/>
</dbReference>
<evidence type="ECO:0000259" key="1">
    <source>
        <dbReference type="SMART" id="SM00306"/>
    </source>
</evidence>
<dbReference type="AlphaFoldDB" id="A0A847RVS8"/>
<dbReference type="GO" id="GO:0016539">
    <property type="term" value="P:intein-mediated protein splicing"/>
    <property type="evidence" value="ECO:0007669"/>
    <property type="project" value="InterPro"/>
</dbReference>
<organism evidence="2 3">
    <name type="scientific">Chitinophaga varians</name>
    <dbReference type="NCBI Taxonomy" id="2202339"/>
    <lineage>
        <taxon>Bacteria</taxon>
        <taxon>Pseudomonadati</taxon>
        <taxon>Bacteroidota</taxon>
        <taxon>Chitinophagia</taxon>
        <taxon>Chitinophagales</taxon>
        <taxon>Chitinophagaceae</taxon>
        <taxon>Chitinophaga</taxon>
    </lineage>
</organism>
<dbReference type="InterPro" id="IPR003587">
    <property type="entry name" value="Hint_dom_N"/>
</dbReference>
<dbReference type="SUPFAM" id="SSF51294">
    <property type="entry name" value="Hedgehog/intein (Hint) domain"/>
    <property type="match status" value="1"/>
</dbReference>
<sequence>MSPQPDLAVQRANALLSFHQSLPAGKTTPLNLSDADQCKHAEVMLQAAGRFSDAYPHLYKALYGGSNHSPEGMDTVHLVDSGKTAAGKATASVMACSGGNNMISGGHLVIFDADSGELLAQGENTSVRSGVVVCSTRAASALPAGKKLSVLYLGHTTGDDGATRFFSYANTVSVGNGITVKVTDPVIKNSTDGLIHLGVGRTGGYPTSDYIYTEPQNLNNPWVISPFTGTVPLSGVIDIQHLTVADLTTNIVIQKTGGTNITLNRSTQFTPDSRFVAAFFVGISPNILQFNFPYDGLSHSNTRSIVYDSTSFGSEVVSYFYFAFNGIPLQGGAVAPPFYVCSINFPDEPSLNCTKIPNLYYWWHCLAKGTLVTLEDGSQKPIEEITQDYRVKTADGKSLGVYATVKGTHTSNGTPGEDGIYKVTTANGKSFVATGDHMVFTAANKCSSVHDLAAGDGILTEEGVSTVKSKDAISYDDTFYALALGHPDEQAAPGFPKNMAGYYAAGVLHADQNAMRTQTAARYKDPDYMLPRMKQELHQDYTSALNDMRS</sequence>
<dbReference type="Proteomes" id="UP000570474">
    <property type="component" value="Unassembled WGS sequence"/>
</dbReference>
<protein>
    <recommendedName>
        <fullName evidence="1">Hint domain-containing protein</fullName>
    </recommendedName>
</protein>
<gene>
    <name evidence="2" type="ORF">HGH92_03950</name>
</gene>
<evidence type="ECO:0000313" key="2">
    <source>
        <dbReference type="EMBL" id="NLR63451.1"/>
    </source>
</evidence>
<name>A0A847RVS8_9BACT</name>
<feature type="domain" description="Hint" evidence="1">
    <location>
        <begin position="363"/>
        <end position="462"/>
    </location>
</feature>
<proteinExistence type="predicted"/>
<keyword evidence="3" id="KW-1185">Reference proteome</keyword>
<dbReference type="NCBIfam" id="TIGR01445">
    <property type="entry name" value="intein_Nterm"/>
    <property type="match status" value="1"/>
</dbReference>
<evidence type="ECO:0000313" key="3">
    <source>
        <dbReference type="Proteomes" id="UP000570474"/>
    </source>
</evidence>
<dbReference type="RefSeq" id="WP_168869449.1">
    <property type="nucleotide sequence ID" value="NZ_JABAIA010000001.1"/>
</dbReference>
<dbReference type="EMBL" id="JABAIA010000001">
    <property type="protein sequence ID" value="NLR63451.1"/>
    <property type="molecule type" value="Genomic_DNA"/>
</dbReference>
<dbReference type="CDD" id="cd00081">
    <property type="entry name" value="Hint"/>
    <property type="match status" value="1"/>
</dbReference>
<dbReference type="SMART" id="SM00306">
    <property type="entry name" value="HintN"/>
    <property type="match status" value="1"/>
</dbReference>
<reference evidence="2 3" key="1">
    <citation type="submission" date="2020-04" db="EMBL/GenBank/DDBJ databases">
        <authorList>
            <person name="Yin C."/>
        </authorList>
    </citation>
    <scope>NUCLEOTIDE SEQUENCE [LARGE SCALE GENOMIC DNA]</scope>
    <source>
        <strain evidence="2 3">Ae27</strain>
    </source>
</reference>
<dbReference type="InterPro" id="IPR006141">
    <property type="entry name" value="Intein_N"/>
</dbReference>
<dbReference type="InterPro" id="IPR036844">
    <property type="entry name" value="Hint_dom_sf"/>
</dbReference>
<accession>A0A847RVS8</accession>